<dbReference type="Pfam" id="PF13482">
    <property type="entry name" value="RNase_H_2"/>
    <property type="match status" value="1"/>
</dbReference>
<reference evidence="7 8" key="1">
    <citation type="submission" date="2023-01" db="EMBL/GenBank/DDBJ databases">
        <title>Draft genome sequence of Nocardiopsis sp. RSe5-2 isolated from halophytes.</title>
        <authorList>
            <person name="Duangmal K."/>
            <person name="Chantavorakit T."/>
        </authorList>
    </citation>
    <scope>NUCLEOTIDE SEQUENCE [LARGE SCALE GENOMIC DNA]</scope>
    <source>
        <strain evidence="7 8">RSe5-2</strain>
    </source>
</reference>
<dbReference type="InterPro" id="IPR050534">
    <property type="entry name" value="Coronavir_polyprotein_1ab"/>
</dbReference>
<proteinExistence type="predicted"/>
<keyword evidence="3" id="KW-0347">Helicase</keyword>
<dbReference type="InterPro" id="IPR047187">
    <property type="entry name" value="SF1_C_Upf1"/>
</dbReference>
<evidence type="ECO:0000256" key="3">
    <source>
        <dbReference type="ARBA" id="ARBA00022806"/>
    </source>
</evidence>
<dbReference type="Pfam" id="PF13087">
    <property type="entry name" value="AAA_12"/>
    <property type="match status" value="1"/>
</dbReference>
<feature type="domain" description="AAA+ ATPase" evidence="6">
    <location>
        <begin position="837"/>
        <end position="1179"/>
    </location>
</feature>
<dbReference type="Proteomes" id="UP001527866">
    <property type="component" value="Unassembled WGS sequence"/>
</dbReference>
<keyword evidence="2" id="KW-0378">Hydrolase</keyword>
<accession>A0ABT4UEM8</accession>
<dbReference type="InterPro" id="IPR038720">
    <property type="entry name" value="YprB_RNase_H-like_dom"/>
</dbReference>
<name>A0ABT4UEM8_9ACTN</name>
<dbReference type="Gene3D" id="3.40.50.300">
    <property type="entry name" value="P-loop containing nucleotide triphosphate hydrolases"/>
    <property type="match status" value="2"/>
</dbReference>
<feature type="compositionally biased region" description="Basic and acidic residues" evidence="5">
    <location>
        <begin position="599"/>
        <end position="610"/>
    </location>
</feature>
<dbReference type="InterPro" id="IPR019993">
    <property type="entry name" value="RecB_nuclease_TM0106_put"/>
</dbReference>
<evidence type="ECO:0000256" key="5">
    <source>
        <dbReference type="SAM" id="MobiDB-lite"/>
    </source>
</evidence>
<evidence type="ECO:0000256" key="4">
    <source>
        <dbReference type="ARBA" id="ARBA00022840"/>
    </source>
</evidence>
<dbReference type="InterPro" id="IPR041679">
    <property type="entry name" value="DNA2/NAM7-like_C"/>
</dbReference>
<sequence length="1229" mass="132263">MFRNETGWVISPTDLVDSMECDHRSRLKAALAAHVPGAPAPADIDPLVARQGHEHERAELHRLRELFGDALVEIDDPRPTHADMLRAAQATRKAMDDGAPVLYQAAFYHPLRPGVAFHGRADFLVSTAVDPATGAARPDAGPHTYEPWDTKLARHPGPGAVLQLAAYAASVAEAGAPAPEHMHLLTGDGAAHTHRAPEFLPVLHQVRTRLADRLTAPGGGPLDPAALTLPDPLWGPPRPACDSCGYAALCADGRARARHLTLVAGIRTDQTRKLADTGITTIDALAAADDDRRPPTLPPHTFDRLRAQAALQVRQDATRTDADPRGTVLAEVHSPEGLASLPAPSPGDVFFDMEGYPYYEGPQGRGLEYLFGAVARDLPEDPRTAPGTEDAPDTAHTPGGPDSSDGAGGSEAPERFHAFWAHDRAQEKRAFEDFVDFVCERIDRDPGAHVYHYASYEADRLKLLAAAFGTREAQVDELLRHRRLVDLYTVVKKSLRVSQRSYSIKYLEPLYLPQARSGDVTTAVSSIDAYAEHARAAAGGDTARAAQILSDIADYNRDDCASTARLRDWLEDLRRDNGIDARPGAQGELASDDADERAEENRRRREEAEARLRALTDPLLEGVADDPRRRDPAQDARALLASLAGYYRREENPAWWDFFRRLNAPMEELEADNECLVPVRVRTGEWAEPTGRQRKSRREIQARADPARPHPFTTGDRVRLLYPATPGRPADAVDAQVTAATGDTLTLEETSDPQQTYSRAPAAVLPGAPVRSAPKDAALWSLTEGVLPELPRLPEGPGPDLLQRRPPRLAHLPALPDPADHGGDTVAAAIAAVDDLDRSYLAVQGPPGAGKTYLAARLIDHLIASGRTVGVCSTSHKAVENVLAAALHTARAQGRELPCAKRPSGKPDPHARWEQPATVKALAAWRAANPGAHLVGGTAWNFANEAVAADPFDVLVIDEAGQFALADTLAVSGAARNLVLLGDPQQLPQVVQGSHGEGADASALEHLVGDAEIIDASRGYFLDQTRRMHPAVCAPVSRLAYRGLLHAHPSAAERTVSGVRPGLYARTVEHQGRTSHSPEEVEAVVQAAAHLVGRTVHEPGASAERELTGEDVLVVAPYNLQVRALRRALAEAGLEQVRVGTVDRFQGQEAPAVICSMTASSGADLSRGLDFVLSRNRLNVALSRAQVVAVLVYSPQLAQAAPRTVEELRVLSGFSGLCDQAAPWPPPAE</sequence>
<keyword evidence="1" id="KW-0547">Nucleotide-binding</keyword>
<evidence type="ECO:0000313" key="8">
    <source>
        <dbReference type="Proteomes" id="UP001527866"/>
    </source>
</evidence>
<dbReference type="Pfam" id="PF13604">
    <property type="entry name" value="AAA_30"/>
    <property type="match status" value="1"/>
</dbReference>
<dbReference type="CDD" id="cd18808">
    <property type="entry name" value="SF1_C_Upf1"/>
    <property type="match status" value="1"/>
</dbReference>
<feature type="region of interest" description="Disordered" evidence="5">
    <location>
        <begin position="378"/>
        <end position="412"/>
    </location>
</feature>
<dbReference type="InterPro" id="IPR003593">
    <property type="entry name" value="AAA+_ATPase"/>
</dbReference>
<feature type="region of interest" description="Disordered" evidence="5">
    <location>
        <begin position="687"/>
        <end position="716"/>
    </location>
</feature>
<feature type="compositionally biased region" description="Basic and acidic residues" evidence="5">
    <location>
        <begin position="698"/>
        <end position="708"/>
    </location>
</feature>
<keyword evidence="4" id="KW-0067">ATP-binding</keyword>
<dbReference type="RefSeq" id="WP_270690862.1">
    <property type="nucleotide sequence ID" value="NZ_JAQFWQ010000184.1"/>
</dbReference>
<organism evidence="7 8">
    <name type="scientific">Nocardiopsis endophytica</name>
    <dbReference type="NCBI Taxonomy" id="3018445"/>
    <lineage>
        <taxon>Bacteria</taxon>
        <taxon>Bacillati</taxon>
        <taxon>Actinomycetota</taxon>
        <taxon>Actinomycetes</taxon>
        <taxon>Streptosporangiales</taxon>
        <taxon>Nocardiopsidaceae</taxon>
        <taxon>Nocardiopsis</taxon>
    </lineage>
</organism>
<dbReference type="InterPro" id="IPR027417">
    <property type="entry name" value="P-loop_NTPase"/>
</dbReference>
<dbReference type="SUPFAM" id="SSF52540">
    <property type="entry name" value="P-loop containing nucleoside triphosphate hydrolases"/>
    <property type="match status" value="1"/>
</dbReference>
<dbReference type="CDD" id="cd17934">
    <property type="entry name" value="DEXXQc_Upf1-like"/>
    <property type="match status" value="1"/>
</dbReference>
<evidence type="ECO:0000259" key="6">
    <source>
        <dbReference type="SMART" id="SM00382"/>
    </source>
</evidence>
<keyword evidence="8" id="KW-1185">Reference proteome</keyword>
<dbReference type="EMBL" id="JAQFWQ010000184">
    <property type="protein sequence ID" value="MDA2815211.1"/>
    <property type="molecule type" value="Genomic_DNA"/>
</dbReference>
<dbReference type="SMART" id="SM00382">
    <property type="entry name" value="AAA"/>
    <property type="match status" value="1"/>
</dbReference>
<evidence type="ECO:0000313" key="7">
    <source>
        <dbReference type="EMBL" id="MDA2815211.1"/>
    </source>
</evidence>
<gene>
    <name evidence="7" type="ORF">O4J56_31505</name>
</gene>
<evidence type="ECO:0000256" key="2">
    <source>
        <dbReference type="ARBA" id="ARBA00022801"/>
    </source>
</evidence>
<comment type="caution">
    <text evidence="7">The sequence shown here is derived from an EMBL/GenBank/DDBJ whole genome shotgun (WGS) entry which is preliminary data.</text>
</comment>
<dbReference type="PANTHER" id="PTHR43788:SF8">
    <property type="entry name" value="DNA-BINDING PROTEIN SMUBP-2"/>
    <property type="match status" value="1"/>
</dbReference>
<protein>
    <submittedName>
        <fullName evidence="7">TM0106 family RecB-like putative nuclease</fullName>
    </submittedName>
</protein>
<evidence type="ECO:0000256" key="1">
    <source>
        <dbReference type="ARBA" id="ARBA00022741"/>
    </source>
</evidence>
<dbReference type="PANTHER" id="PTHR43788">
    <property type="entry name" value="DNA2/NAM7 HELICASE FAMILY MEMBER"/>
    <property type="match status" value="1"/>
</dbReference>
<feature type="region of interest" description="Disordered" evidence="5">
    <location>
        <begin position="580"/>
        <end position="610"/>
    </location>
</feature>
<dbReference type="NCBIfam" id="TIGR03491">
    <property type="entry name" value="TM0106 family RecB-like putative nuclease"/>
    <property type="match status" value="1"/>
</dbReference>